<dbReference type="Proteomes" id="UP001482620">
    <property type="component" value="Unassembled WGS sequence"/>
</dbReference>
<dbReference type="EMBL" id="JAHRIQ010007163">
    <property type="protein sequence ID" value="MEQ2223367.1"/>
    <property type="molecule type" value="Genomic_DNA"/>
</dbReference>
<keyword evidence="2" id="KW-1185">Reference proteome</keyword>
<proteinExistence type="predicted"/>
<comment type="caution">
    <text evidence="1">The sequence shown here is derived from an EMBL/GenBank/DDBJ whole genome shotgun (WGS) entry which is preliminary data.</text>
</comment>
<organism evidence="1 2">
    <name type="scientific">Ilyodon furcidens</name>
    <name type="common">goldbreast splitfin</name>
    <dbReference type="NCBI Taxonomy" id="33524"/>
    <lineage>
        <taxon>Eukaryota</taxon>
        <taxon>Metazoa</taxon>
        <taxon>Chordata</taxon>
        <taxon>Craniata</taxon>
        <taxon>Vertebrata</taxon>
        <taxon>Euteleostomi</taxon>
        <taxon>Actinopterygii</taxon>
        <taxon>Neopterygii</taxon>
        <taxon>Teleostei</taxon>
        <taxon>Neoteleostei</taxon>
        <taxon>Acanthomorphata</taxon>
        <taxon>Ovalentaria</taxon>
        <taxon>Atherinomorphae</taxon>
        <taxon>Cyprinodontiformes</taxon>
        <taxon>Goodeidae</taxon>
        <taxon>Ilyodon</taxon>
    </lineage>
</organism>
<reference evidence="1 2" key="1">
    <citation type="submission" date="2021-06" db="EMBL/GenBank/DDBJ databases">
        <authorList>
            <person name="Palmer J.M."/>
        </authorList>
    </citation>
    <scope>NUCLEOTIDE SEQUENCE [LARGE SCALE GENOMIC DNA]</scope>
    <source>
        <strain evidence="2">if_2019</strain>
        <tissue evidence="1">Muscle</tissue>
    </source>
</reference>
<sequence length="106" mass="12263">MILIEHRVIQAGGPPCHHHDLQHGVQLVRNQKKTTGSTPPAECALLRYEYIFCRAYGPWHNSRTSTIRKNSSNSRCCWGNEMVLILDFRPKKQQNQLNPDHMDLDL</sequence>
<evidence type="ECO:0000313" key="1">
    <source>
        <dbReference type="EMBL" id="MEQ2223367.1"/>
    </source>
</evidence>
<protein>
    <submittedName>
        <fullName evidence="1">Uncharacterized protein</fullName>
    </submittedName>
</protein>
<gene>
    <name evidence="1" type="ORF">ILYODFUR_036087</name>
</gene>
<evidence type="ECO:0000313" key="2">
    <source>
        <dbReference type="Proteomes" id="UP001482620"/>
    </source>
</evidence>
<accession>A0ABV0SRY6</accession>
<name>A0ABV0SRY6_9TELE</name>